<evidence type="ECO:0000256" key="1">
    <source>
        <dbReference type="SAM" id="MobiDB-lite"/>
    </source>
</evidence>
<feature type="non-terminal residue" evidence="2">
    <location>
        <position position="1"/>
    </location>
</feature>
<protein>
    <submittedName>
        <fullName evidence="2">Uncharacterized protein</fullName>
    </submittedName>
</protein>
<organism evidence="2">
    <name type="scientific">marine sediment metagenome</name>
    <dbReference type="NCBI Taxonomy" id="412755"/>
    <lineage>
        <taxon>unclassified sequences</taxon>
        <taxon>metagenomes</taxon>
        <taxon>ecological metagenomes</taxon>
    </lineage>
</organism>
<feature type="region of interest" description="Disordered" evidence="1">
    <location>
        <begin position="129"/>
        <end position="159"/>
    </location>
</feature>
<accession>A0A0F9QRC7</accession>
<sequence>LLPMKLKVRWCATSIKWDWPNLGTLPKKVTHGLKLSQFSDRFGLGMMYDPCGMGRVDDECEEHDVCYVGICVPEDYARAAAKKHPGLVTILSAKKWEEWYDTRLARDLLDEDVDLVVLQGIEVRETLYQRGHGEKPDPQRVKDALDPDHPSPGVRKNPRKTWARFSVDAGVELT</sequence>
<reference evidence="2" key="1">
    <citation type="journal article" date="2015" name="Nature">
        <title>Complex archaea that bridge the gap between prokaryotes and eukaryotes.</title>
        <authorList>
            <person name="Spang A."/>
            <person name="Saw J.H."/>
            <person name="Jorgensen S.L."/>
            <person name="Zaremba-Niedzwiedzka K."/>
            <person name="Martijn J."/>
            <person name="Lind A.E."/>
            <person name="van Eijk R."/>
            <person name="Schleper C."/>
            <person name="Guy L."/>
            <person name="Ettema T.J."/>
        </authorList>
    </citation>
    <scope>NUCLEOTIDE SEQUENCE</scope>
</reference>
<gene>
    <name evidence="2" type="ORF">LCGC14_0669890</name>
</gene>
<feature type="compositionally biased region" description="Basic and acidic residues" evidence="1">
    <location>
        <begin position="129"/>
        <end position="149"/>
    </location>
</feature>
<dbReference type="AlphaFoldDB" id="A0A0F9QRC7"/>
<comment type="caution">
    <text evidence="2">The sequence shown here is derived from an EMBL/GenBank/DDBJ whole genome shotgun (WGS) entry which is preliminary data.</text>
</comment>
<evidence type="ECO:0000313" key="2">
    <source>
        <dbReference type="EMBL" id="KKN46765.1"/>
    </source>
</evidence>
<name>A0A0F9QRC7_9ZZZZ</name>
<proteinExistence type="predicted"/>
<dbReference type="EMBL" id="LAZR01001313">
    <property type="protein sequence ID" value="KKN46765.1"/>
    <property type="molecule type" value="Genomic_DNA"/>
</dbReference>